<gene>
    <name evidence="1" type="ORF">NIES46_31060</name>
</gene>
<protein>
    <recommendedName>
        <fullName evidence="3">DUF3124 domain-containing protein</fullName>
    </recommendedName>
</protein>
<dbReference type="Pfam" id="PF11322">
    <property type="entry name" value="DUF3124"/>
    <property type="match status" value="1"/>
</dbReference>
<dbReference type="Proteomes" id="UP000326169">
    <property type="component" value="Unassembled WGS sequence"/>
</dbReference>
<reference evidence="1 2" key="1">
    <citation type="journal article" date="2019" name="J Genomics">
        <title>The Draft Genome of a Hydrogen-producing Cyanobacterium, Arthrospira platensis NIES-46.</title>
        <authorList>
            <person name="Suzuki S."/>
            <person name="Yamaguchi H."/>
            <person name="Kawachi M."/>
        </authorList>
    </citation>
    <scope>NUCLEOTIDE SEQUENCE [LARGE SCALE GENOMIC DNA]</scope>
    <source>
        <strain evidence="1 2">NIES-46</strain>
    </source>
</reference>
<evidence type="ECO:0000313" key="2">
    <source>
        <dbReference type="Proteomes" id="UP000326169"/>
    </source>
</evidence>
<proteinExistence type="predicted"/>
<evidence type="ECO:0008006" key="3">
    <source>
        <dbReference type="Google" id="ProtNLM"/>
    </source>
</evidence>
<organism evidence="1 2">
    <name type="scientific">Limnospira platensis NIES-46</name>
    <dbReference type="NCBI Taxonomy" id="1236695"/>
    <lineage>
        <taxon>Bacteria</taxon>
        <taxon>Bacillati</taxon>
        <taxon>Cyanobacteriota</taxon>
        <taxon>Cyanophyceae</taxon>
        <taxon>Oscillatoriophycideae</taxon>
        <taxon>Oscillatoriales</taxon>
        <taxon>Sirenicapillariaceae</taxon>
        <taxon>Limnospira</taxon>
    </lineage>
</organism>
<comment type="caution">
    <text evidence="1">The sequence shown here is derived from an EMBL/GenBank/DDBJ whole genome shotgun (WGS) entry which is preliminary data.</text>
</comment>
<accession>A0A5M3T9D7</accession>
<dbReference type="RefSeq" id="WP_006619279.1">
    <property type="nucleotide sequence ID" value="NZ_BIMW01000122.1"/>
</dbReference>
<evidence type="ECO:0000313" key="1">
    <source>
        <dbReference type="EMBL" id="GCE95045.1"/>
    </source>
</evidence>
<dbReference type="InterPro" id="IPR021471">
    <property type="entry name" value="DUF3124"/>
</dbReference>
<sequence length="184" mass="19886">MNINIFIGAILAVILVACTPQPTTITGQQQSGLESTTTEKFTDAAQTIDISEIQAVAGQTVYIPVYSHIYFRNTQQAYNLASTLSIRNTDPNSPIIITSVSYYNTDGNLVKNYLDSALKMPPLASMEFFIEQSNTSGGSGANFLVEWVSESTISEPIMESVMIGVSGTQGLAFTSRGQVINNQQ</sequence>
<dbReference type="EMBL" id="BIMW01000122">
    <property type="protein sequence ID" value="GCE95045.1"/>
    <property type="molecule type" value="Genomic_DNA"/>
</dbReference>
<dbReference type="GeneID" id="301683912"/>
<name>A0A5M3T9D7_LIMPL</name>
<keyword evidence="2" id="KW-1185">Reference proteome</keyword>